<dbReference type="Pfam" id="PF04180">
    <property type="entry name" value="LTV"/>
    <property type="match status" value="2"/>
</dbReference>
<organism evidence="3 4">
    <name type="scientific">Agrilus planipennis</name>
    <name type="common">Emerald ash borer</name>
    <name type="synonym">Agrilus marcopoli</name>
    <dbReference type="NCBI Taxonomy" id="224129"/>
    <lineage>
        <taxon>Eukaryota</taxon>
        <taxon>Metazoa</taxon>
        <taxon>Ecdysozoa</taxon>
        <taxon>Arthropoda</taxon>
        <taxon>Hexapoda</taxon>
        <taxon>Insecta</taxon>
        <taxon>Pterygota</taxon>
        <taxon>Neoptera</taxon>
        <taxon>Endopterygota</taxon>
        <taxon>Coleoptera</taxon>
        <taxon>Polyphaga</taxon>
        <taxon>Elateriformia</taxon>
        <taxon>Buprestoidea</taxon>
        <taxon>Buprestidae</taxon>
        <taxon>Agrilinae</taxon>
        <taxon>Agrilus</taxon>
    </lineage>
</organism>
<dbReference type="RefSeq" id="XP_025832957.1">
    <property type="nucleotide sequence ID" value="XM_025977172.1"/>
</dbReference>
<evidence type="ECO:0000256" key="1">
    <source>
        <dbReference type="ARBA" id="ARBA00009078"/>
    </source>
</evidence>
<keyword evidence="3" id="KW-1185">Reference proteome</keyword>
<reference evidence="4" key="1">
    <citation type="submission" date="2025-08" db="UniProtKB">
        <authorList>
            <consortium name="RefSeq"/>
        </authorList>
    </citation>
    <scope>IDENTIFICATION</scope>
    <source>
        <tissue evidence="4">Entire body</tissue>
    </source>
</reference>
<dbReference type="FunCoup" id="A0A7F5RAG3">
    <property type="interactions" value="1362"/>
</dbReference>
<gene>
    <name evidence="4" type="primary">LOC108743303</name>
</gene>
<sequence>MLQPKKKKFVNKKCSVTFYLGHRSQQDPLIADEKAPQRVLVEVSNKTKVDQNKQVEEQHKYGIYFDDDYNYLQHLKSSNEENEKFVNIRASCSEQKIQLPSSVFATGIQEDIGLLLKAAPRCGPHPDLDPDIVAALDDDFNYEDPDNILEDNFIELANKNKNEINPKENFSSEFETFDETNYVKEHCFMNKYDDNKSRFTEYSISSSTITRNQQLELLDKKFEQAFANYEDDNIGPLDCYEIEGFVPYDTSLLLQYSNKPQQGNYYKIPSHSIKRLSNIAELQNENSDSEDLISVEVNKNLKWDCESILSTNSNIYNRPKIIMEPSKQKIKINLHTGMPVNVFGKNKLTQNNLIQLNKQNNDLGNDCNTVSSVMSTLSQLSVRPKGEGTEDRKQRKQLLKDYRKERRKEKKNNRVAFKVECQRQSKVAVATANHFAGNTILH</sequence>
<accession>A0A7F5RAG3</accession>
<dbReference type="Proteomes" id="UP000192223">
    <property type="component" value="Unplaced"/>
</dbReference>
<dbReference type="PANTHER" id="PTHR21531:SF0">
    <property type="entry name" value="PROTEIN LTV1 HOMOLOG"/>
    <property type="match status" value="1"/>
</dbReference>
<dbReference type="GO" id="GO:0005829">
    <property type="term" value="C:cytosol"/>
    <property type="evidence" value="ECO:0007669"/>
    <property type="project" value="TreeGrafter"/>
</dbReference>
<proteinExistence type="inferred from homology"/>
<dbReference type="GO" id="GO:0030688">
    <property type="term" value="C:preribosome, small subunit precursor"/>
    <property type="evidence" value="ECO:0007669"/>
    <property type="project" value="TreeGrafter"/>
</dbReference>
<dbReference type="PANTHER" id="PTHR21531">
    <property type="entry name" value="LOW-TEMPERATURE VIABILITY PROTEIN LTV1-RELATED"/>
    <property type="match status" value="1"/>
</dbReference>
<evidence type="ECO:0000256" key="2">
    <source>
        <dbReference type="ARBA" id="ARBA00021561"/>
    </source>
</evidence>
<dbReference type="GO" id="GO:0000056">
    <property type="term" value="P:ribosomal small subunit export from nucleus"/>
    <property type="evidence" value="ECO:0007669"/>
    <property type="project" value="TreeGrafter"/>
</dbReference>
<dbReference type="GO" id="GO:0005634">
    <property type="term" value="C:nucleus"/>
    <property type="evidence" value="ECO:0007669"/>
    <property type="project" value="TreeGrafter"/>
</dbReference>
<dbReference type="AlphaFoldDB" id="A0A7F5RAG3"/>
<dbReference type="InterPro" id="IPR007307">
    <property type="entry name" value="Ltv1"/>
</dbReference>
<dbReference type="OrthoDB" id="5852896at2759"/>
<evidence type="ECO:0000313" key="4">
    <source>
        <dbReference type="RefSeq" id="XP_025832957.1"/>
    </source>
</evidence>
<dbReference type="GO" id="GO:0042274">
    <property type="term" value="P:ribosomal small subunit biogenesis"/>
    <property type="evidence" value="ECO:0007669"/>
    <property type="project" value="InterPro"/>
</dbReference>
<dbReference type="InParanoid" id="A0A7F5RAG3"/>
<name>A0A7F5RAG3_AGRPL</name>
<evidence type="ECO:0000313" key="3">
    <source>
        <dbReference type="Proteomes" id="UP000192223"/>
    </source>
</evidence>
<dbReference type="GeneID" id="108743303"/>
<comment type="similarity">
    <text evidence="1">Belongs to the LTV1 family.</text>
</comment>
<protein>
    <recommendedName>
        <fullName evidence="2">Protein LTV1 homolog</fullName>
    </recommendedName>
</protein>
<dbReference type="KEGG" id="apln:108743303"/>